<name>A0A6G0W1D0_APHCR</name>
<keyword evidence="2" id="KW-0695">RNA-directed DNA polymerase</keyword>
<dbReference type="GO" id="GO:0003964">
    <property type="term" value="F:RNA-directed DNA polymerase activity"/>
    <property type="evidence" value="ECO:0007669"/>
    <property type="project" value="UniProtKB-KW"/>
</dbReference>
<organism evidence="2 3">
    <name type="scientific">Aphis craccivora</name>
    <name type="common">Cowpea aphid</name>
    <dbReference type="NCBI Taxonomy" id="307492"/>
    <lineage>
        <taxon>Eukaryota</taxon>
        <taxon>Metazoa</taxon>
        <taxon>Ecdysozoa</taxon>
        <taxon>Arthropoda</taxon>
        <taxon>Hexapoda</taxon>
        <taxon>Insecta</taxon>
        <taxon>Pterygota</taxon>
        <taxon>Neoptera</taxon>
        <taxon>Paraneoptera</taxon>
        <taxon>Hemiptera</taxon>
        <taxon>Sternorrhyncha</taxon>
        <taxon>Aphidomorpha</taxon>
        <taxon>Aphidoidea</taxon>
        <taxon>Aphididae</taxon>
        <taxon>Aphidini</taxon>
        <taxon>Aphis</taxon>
        <taxon>Aphis</taxon>
    </lineage>
</organism>
<accession>A0A6G0W1D0</accession>
<dbReference type="InterPro" id="IPR000477">
    <property type="entry name" value="RT_dom"/>
</dbReference>
<dbReference type="OrthoDB" id="6625457at2759"/>
<gene>
    <name evidence="2" type="ORF">FWK35_00028442</name>
</gene>
<reference evidence="2 3" key="1">
    <citation type="submission" date="2019-08" db="EMBL/GenBank/DDBJ databases">
        <title>Whole genome of Aphis craccivora.</title>
        <authorList>
            <person name="Voronova N.V."/>
            <person name="Shulinski R.S."/>
            <person name="Bandarenka Y.V."/>
            <person name="Zhorov D.G."/>
            <person name="Warner D."/>
        </authorList>
    </citation>
    <scope>NUCLEOTIDE SEQUENCE [LARGE SCALE GENOMIC DNA]</scope>
    <source>
        <strain evidence="2">180601</strain>
        <tissue evidence="2">Whole Body</tissue>
    </source>
</reference>
<proteinExistence type="predicted"/>
<evidence type="ECO:0000313" key="2">
    <source>
        <dbReference type="EMBL" id="KAF0718782.1"/>
    </source>
</evidence>
<dbReference type="PROSITE" id="PS50878">
    <property type="entry name" value="RT_POL"/>
    <property type="match status" value="1"/>
</dbReference>
<evidence type="ECO:0000313" key="3">
    <source>
        <dbReference type="Proteomes" id="UP000478052"/>
    </source>
</evidence>
<sequence length="423" mass="48842">MVCQNYRGISLLNTCYKVVSYIILNRIKPYTKEIIGEYQSGFMPGKSTVDQIHTIKQIVEKNHEFDIDVHLLFVDFKQAYDSVNRCRLWKAMTQLGISTKLVRLIKACAQKSKCKVKFNGELSEDFSVETGLRQGDALSLTLFNIALESVMREVLDDGTGLRIGEGHQIKLAAYTDDIIIIGETGEDLKRLAEKLISKGKEIGLQVNEEKTKYLIVSRREQVQNALVVGGFTFERVSNFKYLGVDVNQQANSHEEIKRRKTAGNKSYFALVPVFKSRLISKNTKIRQYKVLIRPIVLYACGAWATTKSDEKRLLLFERRILRRIYGPKRNEENVYKRRTNAELRKIFKEPNIVGYLKSRRISWAGHVWRAEGQTVHDVTIPRQRWTDRVKEDLKLLDIREGEQLVKNRELWRGVVEAVTDLQG</sequence>
<evidence type="ECO:0000259" key="1">
    <source>
        <dbReference type="PROSITE" id="PS50878"/>
    </source>
</evidence>
<dbReference type="PANTHER" id="PTHR47027">
    <property type="entry name" value="REVERSE TRANSCRIPTASE DOMAIN-CONTAINING PROTEIN"/>
    <property type="match status" value="1"/>
</dbReference>
<dbReference type="PANTHER" id="PTHR47027:SF20">
    <property type="entry name" value="REVERSE TRANSCRIPTASE-LIKE PROTEIN WITH RNA-DIRECTED DNA POLYMERASE DOMAIN"/>
    <property type="match status" value="1"/>
</dbReference>
<dbReference type="InterPro" id="IPR043502">
    <property type="entry name" value="DNA/RNA_pol_sf"/>
</dbReference>
<protein>
    <submittedName>
        <fullName evidence="2">Reverse transcriptase domain-containing protein</fullName>
    </submittedName>
</protein>
<dbReference type="Gene3D" id="3.30.70.270">
    <property type="match status" value="1"/>
</dbReference>
<dbReference type="Proteomes" id="UP000478052">
    <property type="component" value="Unassembled WGS sequence"/>
</dbReference>
<feature type="non-terminal residue" evidence="2">
    <location>
        <position position="423"/>
    </location>
</feature>
<keyword evidence="2" id="KW-0548">Nucleotidyltransferase</keyword>
<keyword evidence="2" id="KW-0808">Transferase</keyword>
<dbReference type="AlphaFoldDB" id="A0A6G0W1D0"/>
<feature type="domain" description="Reverse transcriptase" evidence="1">
    <location>
        <begin position="1"/>
        <end position="246"/>
    </location>
</feature>
<comment type="caution">
    <text evidence="2">The sequence shown here is derived from an EMBL/GenBank/DDBJ whole genome shotgun (WGS) entry which is preliminary data.</text>
</comment>
<dbReference type="Pfam" id="PF00078">
    <property type="entry name" value="RVT_1"/>
    <property type="match status" value="1"/>
</dbReference>
<dbReference type="InterPro" id="IPR043128">
    <property type="entry name" value="Rev_trsase/Diguanyl_cyclase"/>
</dbReference>
<dbReference type="CDD" id="cd01650">
    <property type="entry name" value="RT_nLTR_like"/>
    <property type="match status" value="1"/>
</dbReference>
<dbReference type="SUPFAM" id="SSF56672">
    <property type="entry name" value="DNA/RNA polymerases"/>
    <property type="match status" value="1"/>
</dbReference>
<keyword evidence="3" id="KW-1185">Reference proteome</keyword>
<dbReference type="EMBL" id="VUJU01009638">
    <property type="protein sequence ID" value="KAF0718782.1"/>
    <property type="molecule type" value="Genomic_DNA"/>
</dbReference>